<proteinExistence type="predicted"/>
<organism evidence="1 2">
    <name type="scientific">Lactobacillus crispatus</name>
    <dbReference type="NCBI Taxonomy" id="47770"/>
    <lineage>
        <taxon>Bacteria</taxon>
        <taxon>Bacillati</taxon>
        <taxon>Bacillota</taxon>
        <taxon>Bacilli</taxon>
        <taxon>Lactobacillales</taxon>
        <taxon>Lactobacillaceae</taxon>
        <taxon>Lactobacillus</taxon>
    </lineage>
</organism>
<dbReference type="Proteomes" id="UP000198437">
    <property type="component" value="Unassembled WGS sequence"/>
</dbReference>
<dbReference type="Gene3D" id="1.10.1760.20">
    <property type="match status" value="1"/>
</dbReference>
<sequence>MLTKERVQIRSLALLAILVAMCVTLRIFKIIDIPNVQPVTDMIMIVTLTMGAGFGFALSALTMILSNIYLGFGIWTIPQIMAYVGCVLVVILLDKTTPLKQHFWMQVIVATLLGYVYGLLINFGMSIWGGWSSFLGYVAGSFLFDTYHCLGNFGFYFVLYKPLTLALNNYKRKAGISYD</sequence>
<reference evidence="1 2" key="1">
    <citation type="submission" date="2016-05" db="EMBL/GenBank/DDBJ databases">
        <authorList>
            <person name="Johnson T.J."/>
            <person name="Youmans B.P."/>
            <person name="Case K.A."/>
        </authorList>
    </citation>
    <scope>NUCLEOTIDE SEQUENCE [LARGE SCALE GENOMIC DNA]</scope>
    <source>
        <strain evidence="1 2">UMNLC6</strain>
    </source>
</reference>
<protein>
    <submittedName>
        <fullName evidence="1">ECF transporter S component</fullName>
    </submittedName>
</protein>
<name>A0A226SW84_9LACO</name>
<evidence type="ECO:0000313" key="1">
    <source>
        <dbReference type="EMBL" id="OXC23380.1"/>
    </source>
</evidence>
<comment type="caution">
    <text evidence="1">The sequence shown here is derived from an EMBL/GenBank/DDBJ whole genome shotgun (WGS) entry which is preliminary data.</text>
</comment>
<dbReference type="RefSeq" id="WP_023487847.1">
    <property type="nucleotide sequence ID" value="NZ_CABMHY010000002.1"/>
</dbReference>
<gene>
    <name evidence="1" type="ORF">AYP82_07510</name>
</gene>
<dbReference type="AlphaFoldDB" id="A0A226SW84"/>
<dbReference type="EMBL" id="LYQW01000010">
    <property type="protein sequence ID" value="OXC23380.1"/>
    <property type="molecule type" value="Genomic_DNA"/>
</dbReference>
<evidence type="ECO:0000313" key="2">
    <source>
        <dbReference type="Proteomes" id="UP000198437"/>
    </source>
</evidence>
<accession>A0A226SW84</accession>
<dbReference type="GO" id="GO:0022857">
    <property type="term" value="F:transmembrane transporter activity"/>
    <property type="evidence" value="ECO:0007669"/>
    <property type="project" value="InterPro"/>
</dbReference>
<dbReference type="Pfam" id="PF12822">
    <property type="entry name" value="ECF_trnsprt"/>
    <property type="match status" value="1"/>
</dbReference>
<dbReference type="InterPro" id="IPR024529">
    <property type="entry name" value="ECF_trnsprt_substrate-spec"/>
</dbReference>